<feature type="region of interest" description="Disordered" evidence="5">
    <location>
        <begin position="372"/>
        <end position="395"/>
    </location>
</feature>
<evidence type="ECO:0000313" key="7">
    <source>
        <dbReference type="Ensembl" id="ENSSFOP00015063411.1"/>
    </source>
</evidence>
<evidence type="ECO:0000256" key="5">
    <source>
        <dbReference type="SAM" id="MobiDB-lite"/>
    </source>
</evidence>
<accession>A0A8C9VQL3</accession>
<reference evidence="7" key="2">
    <citation type="submission" date="2025-08" db="UniProtKB">
        <authorList>
            <consortium name="Ensembl"/>
        </authorList>
    </citation>
    <scope>IDENTIFICATION</scope>
</reference>
<keyword evidence="1 4" id="KW-0479">Metal-binding</keyword>
<dbReference type="InterPro" id="IPR009097">
    <property type="entry name" value="Cyclic_Pdiesterase"/>
</dbReference>
<keyword evidence="8" id="KW-1185">Reference proteome</keyword>
<dbReference type="AlphaFoldDB" id="A0A8C9VQL3"/>
<dbReference type="GO" id="GO:0008270">
    <property type="term" value="F:zinc ion binding"/>
    <property type="evidence" value="ECO:0007669"/>
    <property type="project" value="UniProtKB-KW"/>
</dbReference>
<name>A0A8C9VQL3_SCLFO</name>
<dbReference type="InterPro" id="IPR000571">
    <property type="entry name" value="Znf_CCCH"/>
</dbReference>
<protein>
    <recommendedName>
        <fullName evidence="6">C3H1-type domain-containing protein</fullName>
    </recommendedName>
</protein>
<dbReference type="InterPro" id="IPR042653">
    <property type="entry name" value="Leng9"/>
</dbReference>
<dbReference type="SUPFAM" id="SSF55144">
    <property type="entry name" value="LigT-like"/>
    <property type="match status" value="1"/>
</dbReference>
<dbReference type="OrthoDB" id="10263155at2759"/>
<feature type="compositionally biased region" description="Basic and acidic residues" evidence="5">
    <location>
        <begin position="1"/>
        <end position="12"/>
    </location>
</feature>
<reference evidence="7 8" key="1">
    <citation type="submission" date="2019-04" db="EMBL/GenBank/DDBJ databases">
        <authorList>
            <consortium name="Wellcome Sanger Institute Data Sharing"/>
        </authorList>
    </citation>
    <scope>NUCLEOTIDE SEQUENCE [LARGE SCALE GENOMIC DNA]</scope>
</reference>
<reference evidence="7" key="3">
    <citation type="submission" date="2025-09" db="UniProtKB">
        <authorList>
            <consortium name="Ensembl"/>
        </authorList>
    </citation>
    <scope>IDENTIFICATION</scope>
</reference>
<evidence type="ECO:0000259" key="6">
    <source>
        <dbReference type="PROSITE" id="PS50103"/>
    </source>
</evidence>
<dbReference type="Proteomes" id="UP000694397">
    <property type="component" value="Chromosome 18"/>
</dbReference>
<keyword evidence="2 4" id="KW-0863">Zinc-finger</keyword>
<sequence>MTLPFYRDESSRVSRTRSRADAILPGTPADSGAQAPMMASEEGGGAPKSAQRSGMEPSHHDLPSEEAEVSPARQSGGDVGGQAVGRVDICQFFLQGRCHFGSRCRLLHSASPSTTDALQVVEKKQGSGQDKEGKTKKTRIKKKVHKDVTHFKELEIEEPPKKPRMRPAADVVSRILWDSSLDPSDFAVGYLDRFLGVLERPFSEFSWDRDVCNCDFAEELALPQHRIKYFTYKGKRIWDRESRMDGVFGSTGGTLELPLSAEEGVGEAYLKEESGLKDLEDTQELCNKEEDLQKCVEPYTKNDRKTGNGDSCNIDTGQQVQEHNLRKMTTGDIECNRNIKTTIINKENTETETQERESECGSELPVLTAQLSLSQSGSNNTERAEGQEEEWKNSWDGEEEKEHLSWHMYSPPQGSVSTDEVLTKLGSLEQRSKSSRYKPTHFITFRTDSPAFVASFHCLQKELTAILPHSAPYWVSPETLHVTLCLLILPGPKEVNLACEALRDFARKHRPRSFSLSCSSKPGHFWGRVLYLTPEPLLQIQSLNHHFQNLYKKNGWLHRDSLSPTFHLTLAKVKGKGGGSPFKGIEDIWRDKKMSAIDFGKLVVNKLYLCVNDSSRREDGFYETVCTISLE</sequence>
<evidence type="ECO:0000313" key="8">
    <source>
        <dbReference type="Proteomes" id="UP000694397"/>
    </source>
</evidence>
<feature type="zinc finger region" description="C3H1-type" evidence="4">
    <location>
        <begin position="85"/>
        <end position="111"/>
    </location>
</feature>
<dbReference type="SUPFAM" id="SSF90229">
    <property type="entry name" value="CCCH zinc finger"/>
    <property type="match status" value="1"/>
</dbReference>
<dbReference type="PANTHER" id="PTHR46729:SF1">
    <property type="entry name" value="LEUKOCYTE RECEPTOR CLUSTER MEMBER 9"/>
    <property type="match status" value="1"/>
</dbReference>
<dbReference type="GeneTree" id="ENSGT00390000010577"/>
<feature type="domain" description="C3H1-type" evidence="6">
    <location>
        <begin position="85"/>
        <end position="111"/>
    </location>
</feature>
<dbReference type="Gene3D" id="4.10.1000.10">
    <property type="entry name" value="Zinc finger, CCCH-type"/>
    <property type="match status" value="1"/>
</dbReference>
<keyword evidence="3 4" id="KW-0862">Zinc</keyword>
<dbReference type="InterPro" id="IPR019510">
    <property type="entry name" value="AKAP7-like_phosphoesterase"/>
</dbReference>
<dbReference type="Pfam" id="PF04457">
    <property type="entry name" value="MJ1316"/>
    <property type="match status" value="1"/>
</dbReference>
<evidence type="ECO:0000256" key="1">
    <source>
        <dbReference type="ARBA" id="ARBA00022723"/>
    </source>
</evidence>
<dbReference type="InterPro" id="IPR036855">
    <property type="entry name" value="Znf_CCCH_sf"/>
</dbReference>
<dbReference type="Ensembl" id="ENSSFOT00015060052.1">
    <property type="protein sequence ID" value="ENSSFOP00015063411.1"/>
    <property type="gene ID" value="ENSSFOG00015031004.1"/>
</dbReference>
<feature type="compositionally biased region" description="Polar residues" evidence="5">
    <location>
        <begin position="372"/>
        <end position="381"/>
    </location>
</feature>
<evidence type="ECO:0000256" key="3">
    <source>
        <dbReference type="ARBA" id="ARBA00022833"/>
    </source>
</evidence>
<gene>
    <name evidence="7" type="primary">leng9</name>
</gene>
<organism evidence="7 8">
    <name type="scientific">Scleropages formosus</name>
    <name type="common">Asian bonytongue</name>
    <name type="synonym">Osteoglossum formosum</name>
    <dbReference type="NCBI Taxonomy" id="113540"/>
    <lineage>
        <taxon>Eukaryota</taxon>
        <taxon>Metazoa</taxon>
        <taxon>Chordata</taxon>
        <taxon>Craniata</taxon>
        <taxon>Vertebrata</taxon>
        <taxon>Euteleostomi</taxon>
        <taxon>Actinopterygii</taxon>
        <taxon>Neopterygii</taxon>
        <taxon>Teleostei</taxon>
        <taxon>Osteoglossocephala</taxon>
        <taxon>Osteoglossomorpha</taxon>
        <taxon>Osteoglossiformes</taxon>
        <taxon>Osteoglossidae</taxon>
        <taxon>Scleropages</taxon>
    </lineage>
</organism>
<dbReference type="InterPro" id="IPR041367">
    <property type="entry name" value="Znf-CCCH_4"/>
</dbReference>
<feature type="region of interest" description="Disordered" evidence="5">
    <location>
        <begin position="1"/>
        <end position="80"/>
    </location>
</feature>
<feature type="compositionally biased region" description="Basic and acidic residues" evidence="5">
    <location>
        <begin position="123"/>
        <end position="135"/>
    </location>
</feature>
<dbReference type="Pfam" id="PF18044">
    <property type="entry name" value="zf-CCCH_4"/>
    <property type="match status" value="1"/>
</dbReference>
<dbReference type="Gene3D" id="3.90.1140.10">
    <property type="entry name" value="Cyclic phosphodiesterase"/>
    <property type="match status" value="1"/>
</dbReference>
<feature type="compositionally biased region" description="Basic and acidic residues" evidence="5">
    <location>
        <begin position="382"/>
        <end position="395"/>
    </location>
</feature>
<proteinExistence type="predicted"/>
<dbReference type="PANTHER" id="PTHR46729">
    <property type="entry name" value="LEUKOCYTE RECEPTOR CLUSTER MEMBER 9"/>
    <property type="match status" value="1"/>
</dbReference>
<dbReference type="InterPro" id="IPR040459">
    <property type="entry name" value="MJ1316"/>
</dbReference>
<evidence type="ECO:0000256" key="4">
    <source>
        <dbReference type="PROSITE-ProRule" id="PRU00723"/>
    </source>
</evidence>
<dbReference type="PROSITE" id="PS50103">
    <property type="entry name" value="ZF_C3H1"/>
    <property type="match status" value="1"/>
</dbReference>
<dbReference type="Pfam" id="PF10469">
    <property type="entry name" value="AKAP7_NLS"/>
    <property type="match status" value="1"/>
</dbReference>
<evidence type="ECO:0000256" key="2">
    <source>
        <dbReference type="ARBA" id="ARBA00022771"/>
    </source>
</evidence>
<feature type="region of interest" description="Disordered" evidence="5">
    <location>
        <begin position="123"/>
        <end position="142"/>
    </location>
</feature>